<dbReference type="InterPro" id="IPR005503">
    <property type="entry name" value="FliL"/>
</dbReference>
<dbReference type="GO" id="GO:0005886">
    <property type="term" value="C:plasma membrane"/>
    <property type="evidence" value="ECO:0007669"/>
    <property type="project" value="UniProtKB-SubCell"/>
</dbReference>
<evidence type="ECO:0000313" key="13">
    <source>
        <dbReference type="Proteomes" id="UP000012040"/>
    </source>
</evidence>
<evidence type="ECO:0000256" key="5">
    <source>
        <dbReference type="ARBA" id="ARBA00022500"/>
    </source>
</evidence>
<evidence type="ECO:0000256" key="4">
    <source>
        <dbReference type="ARBA" id="ARBA00022475"/>
    </source>
</evidence>
<feature type="region of interest" description="Disordered" evidence="11">
    <location>
        <begin position="1"/>
        <end position="24"/>
    </location>
</feature>
<keyword evidence="6 10" id="KW-0812">Transmembrane</keyword>
<dbReference type="AlphaFoldDB" id="M4V6W1"/>
<keyword evidence="12" id="KW-0966">Cell projection</keyword>
<evidence type="ECO:0000256" key="2">
    <source>
        <dbReference type="ARBA" id="ARBA00004162"/>
    </source>
</evidence>
<name>M4V6W1_9BACT</name>
<evidence type="ECO:0000256" key="8">
    <source>
        <dbReference type="ARBA" id="ARBA00022989"/>
    </source>
</evidence>
<protein>
    <recommendedName>
        <fullName evidence="10">Flagellar protein FliL</fullName>
    </recommendedName>
</protein>
<keyword evidence="5 10" id="KW-0145">Chemotaxis</keyword>
<reference evidence="12 13" key="1">
    <citation type="journal article" date="2013" name="ISME J.">
        <title>By their genes ye shall know them: genomic signatures of predatory bacteria.</title>
        <authorList>
            <person name="Pasternak Z."/>
            <person name="Pietrokovski S."/>
            <person name="Rotem O."/>
            <person name="Gophna U."/>
            <person name="Lurie-Weinberger M.N."/>
            <person name="Jurkevitch E."/>
        </authorList>
    </citation>
    <scope>NUCLEOTIDE SEQUENCE [LARGE SCALE GENOMIC DNA]</scope>
    <source>
        <strain evidence="12 13">JSS</strain>
    </source>
</reference>
<organism evidence="12 13">
    <name type="scientific">Pseudobdellovibrio exovorus JSS</name>
    <dbReference type="NCBI Taxonomy" id="1184267"/>
    <lineage>
        <taxon>Bacteria</taxon>
        <taxon>Pseudomonadati</taxon>
        <taxon>Bdellovibrionota</taxon>
        <taxon>Bdellovibrionia</taxon>
        <taxon>Bdellovibrionales</taxon>
        <taxon>Pseudobdellovibrionaceae</taxon>
        <taxon>Pseudobdellovibrio</taxon>
    </lineage>
</organism>
<dbReference type="KEGG" id="bex:A11Q_718"/>
<keyword evidence="12" id="KW-0282">Flagellum</keyword>
<keyword evidence="13" id="KW-1185">Reference proteome</keyword>
<evidence type="ECO:0000256" key="11">
    <source>
        <dbReference type="SAM" id="MobiDB-lite"/>
    </source>
</evidence>
<dbReference type="GO" id="GO:0006935">
    <property type="term" value="P:chemotaxis"/>
    <property type="evidence" value="ECO:0007669"/>
    <property type="project" value="UniProtKB-KW"/>
</dbReference>
<comment type="function">
    <text evidence="1 10">Controls the rotational direction of flagella during chemotaxis.</text>
</comment>
<dbReference type="RefSeq" id="WP_015469428.1">
    <property type="nucleotide sequence ID" value="NC_020813.1"/>
</dbReference>
<dbReference type="Proteomes" id="UP000012040">
    <property type="component" value="Chromosome"/>
</dbReference>
<evidence type="ECO:0000256" key="7">
    <source>
        <dbReference type="ARBA" id="ARBA00022779"/>
    </source>
</evidence>
<dbReference type="PANTHER" id="PTHR35091">
    <property type="entry name" value="FLAGELLAR PROTEIN FLIL"/>
    <property type="match status" value="1"/>
</dbReference>
<gene>
    <name evidence="12" type="ORF">A11Q_718</name>
</gene>
<dbReference type="STRING" id="1184267.A11Q_718"/>
<keyword evidence="9 10" id="KW-0472">Membrane</keyword>
<evidence type="ECO:0000313" key="12">
    <source>
        <dbReference type="EMBL" id="AGH94938.1"/>
    </source>
</evidence>
<dbReference type="GO" id="GO:0071978">
    <property type="term" value="P:bacterial-type flagellum-dependent swarming motility"/>
    <property type="evidence" value="ECO:0007669"/>
    <property type="project" value="TreeGrafter"/>
</dbReference>
<dbReference type="Pfam" id="PF03748">
    <property type="entry name" value="FliL"/>
    <property type="match status" value="1"/>
</dbReference>
<dbReference type="EMBL" id="CP003537">
    <property type="protein sequence ID" value="AGH94938.1"/>
    <property type="molecule type" value="Genomic_DNA"/>
</dbReference>
<keyword evidence="7 10" id="KW-0283">Flagellar rotation</keyword>
<keyword evidence="8 10" id="KW-1133">Transmembrane helix</keyword>
<dbReference type="HOGENOM" id="CLU_1068174_0_0_7"/>
<comment type="subcellular location">
    <subcellularLocation>
        <location evidence="2">Cell membrane</location>
        <topology evidence="2">Single-pass membrane protein</topology>
    </subcellularLocation>
</comment>
<evidence type="ECO:0000256" key="1">
    <source>
        <dbReference type="ARBA" id="ARBA00002254"/>
    </source>
</evidence>
<comment type="similarity">
    <text evidence="3 10">Belongs to the FliL family.</text>
</comment>
<dbReference type="GO" id="GO:0009425">
    <property type="term" value="C:bacterial-type flagellum basal body"/>
    <property type="evidence" value="ECO:0007669"/>
    <property type="project" value="InterPro"/>
</dbReference>
<dbReference type="OrthoDB" id="5290224at2"/>
<accession>M4V6W1</accession>
<evidence type="ECO:0000256" key="9">
    <source>
        <dbReference type="ARBA" id="ARBA00023136"/>
    </source>
</evidence>
<dbReference type="PANTHER" id="PTHR35091:SF2">
    <property type="entry name" value="FLAGELLAR PROTEIN FLIL"/>
    <property type="match status" value="1"/>
</dbReference>
<evidence type="ECO:0000256" key="3">
    <source>
        <dbReference type="ARBA" id="ARBA00008281"/>
    </source>
</evidence>
<dbReference type="eggNOG" id="COG1580">
    <property type="taxonomic scope" value="Bacteria"/>
</dbReference>
<feature type="transmembrane region" description="Helical" evidence="10">
    <location>
        <begin position="97"/>
        <end position="115"/>
    </location>
</feature>
<keyword evidence="12" id="KW-0969">Cilium</keyword>
<evidence type="ECO:0000256" key="6">
    <source>
        <dbReference type="ARBA" id="ARBA00022692"/>
    </source>
</evidence>
<dbReference type="PATRIC" id="fig|1184267.3.peg.727"/>
<keyword evidence="4 10" id="KW-1003">Cell membrane</keyword>
<evidence type="ECO:0000256" key="10">
    <source>
        <dbReference type="RuleBase" id="RU364125"/>
    </source>
</evidence>
<sequence>MTDKRTKNQDVGPDQDPSLDTEQNIELNEEELLSDVDNILSEEDPEFLATISDITVSGSGLEAGIIGQALGMGPKKSSKFVQYLSYPFDFKSNLKGVLFFWLSMLLLAGAIYFVWSYSGGLLDRKLFVHSLAELGEDVRDYNPNSETEVFYDNPRFAKNLVTISSMHVNLRPSENSGSNPMLVLEITIEGASTDSIIEIKDREAELKDMLLRLTEAKTYDELAEAEGKQLLCDQYRDALNSVLTTGQVRRVLLKNFIIKS</sequence>
<proteinExistence type="inferred from homology"/>